<keyword evidence="2" id="KW-1185">Reference proteome</keyword>
<comment type="caution">
    <text evidence="1">The sequence shown here is derived from an EMBL/GenBank/DDBJ whole genome shotgun (WGS) entry which is preliminary data.</text>
</comment>
<organism evidence="1 2">
    <name type="scientific">Pistacia atlantica</name>
    <dbReference type="NCBI Taxonomy" id="434234"/>
    <lineage>
        <taxon>Eukaryota</taxon>
        <taxon>Viridiplantae</taxon>
        <taxon>Streptophyta</taxon>
        <taxon>Embryophyta</taxon>
        <taxon>Tracheophyta</taxon>
        <taxon>Spermatophyta</taxon>
        <taxon>Magnoliopsida</taxon>
        <taxon>eudicotyledons</taxon>
        <taxon>Gunneridae</taxon>
        <taxon>Pentapetalae</taxon>
        <taxon>rosids</taxon>
        <taxon>malvids</taxon>
        <taxon>Sapindales</taxon>
        <taxon>Anacardiaceae</taxon>
        <taxon>Pistacia</taxon>
    </lineage>
</organism>
<proteinExistence type="predicted"/>
<evidence type="ECO:0000313" key="1">
    <source>
        <dbReference type="EMBL" id="KAJ0105520.1"/>
    </source>
</evidence>
<reference evidence="2" key="1">
    <citation type="journal article" date="2023" name="G3 (Bethesda)">
        <title>Genome assembly and association tests identify interacting loci associated with vigor, precocity, and sex in interspecific pistachio rootstocks.</title>
        <authorList>
            <person name="Palmer W."/>
            <person name="Jacygrad E."/>
            <person name="Sagayaradj S."/>
            <person name="Cavanaugh K."/>
            <person name="Han R."/>
            <person name="Bertier L."/>
            <person name="Beede B."/>
            <person name="Kafkas S."/>
            <person name="Golino D."/>
            <person name="Preece J."/>
            <person name="Michelmore R."/>
        </authorList>
    </citation>
    <scope>NUCLEOTIDE SEQUENCE [LARGE SCALE GENOMIC DNA]</scope>
</reference>
<name>A0ACC1C052_9ROSI</name>
<dbReference type="EMBL" id="CM047898">
    <property type="protein sequence ID" value="KAJ0105520.1"/>
    <property type="molecule type" value="Genomic_DNA"/>
</dbReference>
<dbReference type="Proteomes" id="UP001164250">
    <property type="component" value="Chromosome 2"/>
</dbReference>
<accession>A0ACC1C052</accession>
<sequence>MFKVGWKFVKYVYFLMQVSFTNHTFCKVSLSI</sequence>
<evidence type="ECO:0000313" key="2">
    <source>
        <dbReference type="Proteomes" id="UP001164250"/>
    </source>
</evidence>
<gene>
    <name evidence="1" type="ORF">Patl1_18369</name>
</gene>
<protein>
    <submittedName>
        <fullName evidence="1">Uncharacterized protein</fullName>
    </submittedName>
</protein>